<evidence type="ECO:0000256" key="2">
    <source>
        <dbReference type="ARBA" id="ARBA00011974"/>
    </source>
</evidence>
<dbReference type="GO" id="GO:0008930">
    <property type="term" value="F:methylthioadenosine nucleosidase activity"/>
    <property type="evidence" value="ECO:0007669"/>
    <property type="project" value="InterPro"/>
</dbReference>
<dbReference type="GO" id="GO:0019284">
    <property type="term" value="P:L-methionine salvage from S-adenosylmethionine"/>
    <property type="evidence" value="ECO:0007669"/>
    <property type="project" value="TreeGrafter"/>
</dbReference>
<reference evidence="9" key="2">
    <citation type="submission" date="2016-11" db="EMBL/GenBank/DDBJ databases">
        <authorList>
            <person name="Jaros S."/>
            <person name="Januszkiewicz K."/>
            <person name="Wedrychowicz H."/>
        </authorList>
    </citation>
    <scope>NUCLEOTIDE SEQUENCE [LARGE SCALE GENOMIC DNA]</scope>
    <source>
        <strain evidence="9">DSM 4029</strain>
    </source>
</reference>
<dbReference type="Proteomes" id="UP000184089">
    <property type="component" value="Unassembled WGS sequence"/>
</dbReference>
<dbReference type="PANTHER" id="PTHR46832:SF1">
    <property type="entry name" value="5'-METHYLTHIOADENOSINE_S-ADENOSYLHOMOCYSTEINE NUCLEOSIDASE"/>
    <property type="match status" value="1"/>
</dbReference>
<dbReference type="EC" id="3.2.2.9" evidence="2"/>
<dbReference type="GO" id="GO:0009164">
    <property type="term" value="P:nucleoside catabolic process"/>
    <property type="evidence" value="ECO:0007669"/>
    <property type="project" value="InterPro"/>
</dbReference>
<protein>
    <recommendedName>
        <fullName evidence="2">adenosylhomocysteine nucleosidase</fullName>
        <ecNumber evidence="2">3.2.2.9</ecNumber>
    </recommendedName>
</protein>
<sequence>MQTIGIIGAMEKEIALIRANLKNLQEEVVAGGTYLSGQLGKQQVVLTCSGIGKVNAAISAQILCGRYRVDALLNTGIAGNLADDLGLGDVVVAEQVLYHDFDPSIFAQCHPYTPVLKADGALVEQICRCLDEIGGVRYKRGVVATGDQFVSDSAVKADIIARTGADCAEMEGAAVGHTAVKNGVPFGVIRLLSDTADDEAESIYEDFADRAAELSAELLVRVIQEMA</sequence>
<dbReference type="Gene3D" id="3.40.50.1580">
    <property type="entry name" value="Nucleoside phosphorylase domain"/>
    <property type="match status" value="1"/>
</dbReference>
<comment type="pathway">
    <text evidence="1">Amino-acid biosynthesis; L-methionine biosynthesis via salvage pathway; S-methyl-5-thio-alpha-D-ribose 1-phosphate from S-methyl-5'-thioadenosine (hydrolase route): step 1/2.</text>
</comment>
<dbReference type="NCBIfam" id="NF004079">
    <property type="entry name" value="PRK05584.1"/>
    <property type="match status" value="1"/>
</dbReference>
<keyword evidence="4 7" id="KW-0378">Hydrolase</keyword>
<proteinExistence type="predicted"/>
<dbReference type="GO" id="GO:0019509">
    <property type="term" value="P:L-methionine salvage from methylthioadenosine"/>
    <property type="evidence" value="ECO:0007669"/>
    <property type="project" value="InterPro"/>
</dbReference>
<evidence type="ECO:0000313" key="7">
    <source>
        <dbReference type="EMBL" id="MZL70793.1"/>
    </source>
</evidence>
<organism evidence="8 9">
    <name type="scientific">Bittarella massiliensis</name>
    <name type="common">ex Durand et al. 2017</name>
    <dbReference type="NCBI Taxonomy" id="1720313"/>
    <lineage>
        <taxon>Bacteria</taxon>
        <taxon>Bacillati</taxon>
        <taxon>Bacillota</taxon>
        <taxon>Clostridia</taxon>
        <taxon>Eubacteriales</taxon>
        <taxon>Oscillospiraceae</taxon>
        <taxon>Bittarella (ex Durand et al. 2017)</taxon>
    </lineage>
</organism>
<dbReference type="InterPro" id="IPR035994">
    <property type="entry name" value="Nucleoside_phosphorylase_sf"/>
</dbReference>
<dbReference type="SUPFAM" id="SSF53167">
    <property type="entry name" value="Purine and uridine phosphorylases"/>
    <property type="match status" value="1"/>
</dbReference>
<evidence type="ECO:0000256" key="1">
    <source>
        <dbReference type="ARBA" id="ARBA00004945"/>
    </source>
</evidence>
<evidence type="ECO:0000259" key="6">
    <source>
        <dbReference type="Pfam" id="PF01048"/>
    </source>
</evidence>
<evidence type="ECO:0000313" key="10">
    <source>
        <dbReference type="Proteomes" id="UP000474718"/>
    </source>
</evidence>
<evidence type="ECO:0000313" key="9">
    <source>
        <dbReference type="Proteomes" id="UP000184089"/>
    </source>
</evidence>
<name>A0AAQ1MET4_9FIRM</name>
<dbReference type="EMBL" id="WWVX01000010">
    <property type="protein sequence ID" value="MZL70793.1"/>
    <property type="molecule type" value="Genomic_DNA"/>
</dbReference>
<dbReference type="AlphaFoldDB" id="A0AAQ1MET4"/>
<keyword evidence="7" id="KW-0326">Glycosidase</keyword>
<dbReference type="PANTHER" id="PTHR46832">
    <property type="entry name" value="5'-METHYLTHIOADENOSINE/S-ADENOSYLHOMOCYSTEINE NUCLEOSIDASE"/>
    <property type="match status" value="1"/>
</dbReference>
<gene>
    <name evidence="7" type="ORF">GT747_13635</name>
    <name evidence="8" type="ORF">SAMN05444424_2063</name>
</gene>
<dbReference type="EMBL" id="FQVY01000003">
    <property type="protein sequence ID" value="SHG30983.1"/>
    <property type="molecule type" value="Genomic_DNA"/>
</dbReference>
<evidence type="ECO:0000256" key="3">
    <source>
        <dbReference type="ARBA" id="ARBA00022605"/>
    </source>
</evidence>
<feature type="domain" description="Nucleoside phosphorylase" evidence="6">
    <location>
        <begin position="3"/>
        <end position="223"/>
    </location>
</feature>
<dbReference type="Proteomes" id="UP000474718">
    <property type="component" value="Unassembled WGS sequence"/>
</dbReference>
<dbReference type="Pfam" id="PF01048">
    <property type="entry name" value="PNP_UDP_1"/>
    <property type="match status" value="1"/>
</dbReference>
<dbReference type="RefSeq" id="WP_044992601.1">
    <property type="nucleotide sequence ID" value="NZ_FQVY01000003.1"/>
</dbReference>
<evidence type="ECO:0000256" key="4">
    <source>
        <dbReference type="ARBA" id="ARBA00022801"/>
    </source>
</evidence>
<accession>A0AAQ1MET4</accession>
<keyword evidence="10" id="KW-1185">Reference proteome</keyword>
<evidence type="ECO:0000313" key="8">
    <source>
        <dbReference type="EMBL" id="SHG30983.1"/>
    </source>
</evidence>
<dbReference type="GO" id="GO:0005829">
    <property type="term" value="C:cytosol"/>
    <property type="evidence" value="ECO:0007669"/>
    <property type="project" value="TreeGrafter"/>
</dbReference>
<reference evidence="7 10" key="3">
    <citation type="journal article" date="2019" name="Nat. Med.">
        <title>A library of human gut bacterial isolates paired with longitudinal multiomics data enables mechanistic microbiome research.</title>
        <authorList>
            <person name="Poyet M."/>
            <person name="Groussin M."/>
            <person name="Gibbons S.M."/>
            <person name="Avila-Pacheco J."/>
            <person name="Jiang X."/>
            <person name="Kearney S.M."/>
            <person name="Perrotta A.R."/>
            <person name="Berdy B."/>
            <person name="Zhao S."/>
            <person name="Lieberman T.D."/>
            <person name="Swanson P.K."/>
            <person name="Smith M."/>
            <person name="Roesemann S."/>
            <person name="Alexander J.E."/>
            <person name="Rich S.A."/>
            <person name="Livny J."/>
            <person name="Vlamakis H."/>
            <person name="Clish C."/>
            <person name="Bullock K."/>
            <person name="Deik A."/>
            <person name="Scott J."/>
            <person name="Pierce K.A."/>
            <person name="Xavier R.J."/>
            <person name="Alm E.J."/>
        </authorList>
    </citation>
    <scope>NUCLEOTIDE SEQUENCE [LARGE SCALE GENOMIC DNA]</scope>
    <source>
        <strain evidence="7 10">BIOML-A2</strain>
    </source>
</reference>
<comment type="caution">
    <text evidence="8">The sequence shown here is derived from an EMBL/GenBank/DDBJ whole genome shotgun (WGS) entry which is preliminary data.</text>
</comment>
<dbReference type="GO" id="GO:0008782">
    <property type="term" value="F:adenosylhomocysteine nucleosidase activity"/>
    <property type="evidence" value="ECO:0007669"/>
    <property type="project" value="UniProtKB-EC"/>
</dbReference>
<dbReference type="InterPro" id="IPR010049">
    <property type="entry name" value="MTA_SAH_Nsdase"/>
</dbReference>
<evidence type="ECO:0000256" key="5">
    <source>
        <dbReference type="ARBA" id="ARBA00023167"/>
    </source>
</evidence>
<dbReference type="CDD" id="cd09008">
    <property type="entry name" value="MTAN"/>
    <property type="match status" value="1"/>
</dbReference>
<keyword evidence="5" id="KW-0486">Methionine biosynthesis</keyword>
<dbReference type="NCBIfam" id="TIGR01704">
    <property type="entry name" value="MTA_SAH-Nsdase"/>
    <property type="match status" value="1"/>
</dbReference>
<reference evidence="8" key="1">
    <citation type="submission" date="2016-11" db="EMBL/GenBank/DDBJ databases">
        <authorList>
            <person name="Varghese N."/>
            <person name="Submissions S."/>
        </authorList>
    </citation>
    <scope>NUCLEOTIDE SEQUENCE</scope>
    <source>
        <strain evidence="8">DSM 4029</strain>
    </source>
</reference>
<dbReference type="InterPro" id="IPR000845">
    <property type="entry name" value="Nucleoside_phosphorylase_d"/>
</dbReference>
<keyword evidence="3" id="KW-0028">Amino-acid biosynthesis</keyword>